<evidence type="ECO:0000313" key="5">
    <source>
        <dbReference type="Proteomes" id="UP000290189"/>
    </source>
</evidence>
<geneLocation type="mitochondrion" evidence="3"/>
<dbReference type="CDD" id="cd14686">
    <property type="entry name" value="bZIP"/>
    <property type="match status" value="1"/>
</dbReference>
<evidence type="ECO:0000313" key="2">
    <source>
        <dbReference type="EMBL" id="CEP02181.1"/>
    </source>
</evidence>
<evidence type="ECO:0000256" key="1">
    <source>
        <dbReference type="SAM" id="MobiDB-lite"/>
    </source>
</evidence>
<proteinExistence type="predicted"/>
<dbReference type="EMBL" id="OVEO01000001">
    <property type="protein sequence ID" value="SPQ93632.1"/>
    <property type="molecule type" value="Genomic_DNA"/>
</dbReference>
<sequence>MEAGNGAGLWLHGTACPVINADDAHVDAQLDYAAEVTPTNPGGVHIPTGDALAQIRADRQREVLMRMATKAERARRSRVKRKAYVADLEAQVQAYTERLAALQAEEARLDAERQHEESQSSAPSPPVPPEQALDDKFATLINTQRSILDAIVALDVSSPDADLSEAKRLLAAFKDITNQRVAMCESYLDLAEKILSFGSGVSGEALWVLCCQNSGQDEEGGLLQQLELSTLQRNAIESFSEVFVGLETRLRHIINIMRRYKTHCRAMTQTRNAEVGTIVSLTGTRETVRILNWIEKQTWCMELLSSLFDQYVMDSLSDFNGNNNNNLGNNPAR</sequence>
<dbReference type="EMBL" id="CDSF01000122">
    <property type="protein sequence ID" value="CEP02181.1"/>
    <property type="molecule type" value="Genomic_DNA"/>
</dbReference>
<accession>A0A0G4J4K7</accession>
<name>A0A0G4J4K7_PLABS</name>
<feature type="compositionally biased region" description="Basic and acidic residues" evidence="1">
    <location>
        <begin position="108"/>
        <end position="118"/>
    </location>
</feature>
<dbReference type="Proteomes" id="UP000039324">
    <property type="component" value="Unassembled WGS sequence"/>
</dbReference>
<keyword evidence="4" id="KW-1185">Reference proteome</keyword>
<protein>
    <recommendedName>
        <fullName evidence="6">BZIP domain-containing protein</fullName>
    </recommendedName>
</protein>
<reference evidence="3 5" key="2">
    <citation type="submission" date="2018-03" db="EMBL/GenBank/DDBJ databases">
        <authorList>
            <person name="Fogelqvist J."/>
        </authorList>
    </citation>
    <scope>NUCLEOTIDE SEQUENCE [LARGE SCALE GENOMIC DNA]</scope>
</reference>
<organism evidence="2 4">
    <name type="scientific">Plasmodiophora brassicae</name>
    <name type="common">Clubroot disease agent</name>
    <dbReference type="NCBI Taxonomy" id="37360"/>
    <lineage>
        <taxon>Eukaryota</taxon>
        <taxon>Sar</taxon>
        <taxon>Rhizaria</taxon>
        <taxon>Endomyxa</taxon>
        <taxon>Phytomyxea</taxon>
        <taxon>Plasmodiophorida</taxon>
        <taxon>Plasmodiophoridae</taxon>
        <taxon>Plasmodiophora</taxon>
    </lineage>
</organism>
<evidence type="ECO:0000313" key="4">
    <source>
        <dbReference type="Proteomes" id="UP000039324"/>
    </source>
</evidence>
<evidence type="ECO:0000313" key="3">
    <source>
        <dbReference type="EMBL" id="SPQ93632.1"/>
    </source>
</evidence>
<feature type="region of interest" description="Disordered" evidence="1">
    <location>
        <begin position="108"/>
        <end position="132"/>
    </location>
</feature>
<dbReference type="Proteomes" id="UP000290189">
    <property type="component" value="Unassembled WGS sequence"/>
</dbReference>
<evidence type="ECO:0008006" key="6">
    <source>
        <dbReference type="Google" id="ProtNLM"/>
    </source>
</evidence>
<keyword evidence="3" id="KW-0496">Mitochondrion</keyword>
<reference evidence="2 4" key="1">
    <citation type="submission" date="2015-02" db="EMBL/GenBank/DDBJ databases">
        <authorList>
            <person name="Chooi Y.-H."/>
        </authorList>
    </citation>
    <scope>NUCLEOTIDE SEQUENCE [LARGE SCALE GENOMIC DNA]</scope>
    <source>
        <strain evidence="2">E3</strain>
    </source>
</reference>
<gene>
    <name evidence="2" type="ORF">PBRA_002446</name>
    <name evidence="3" type="ORF">PLBR_LOCUS847</name>
</gene>
<dbReference type="AlphaFoldDB" id="A0A0G4J4K7"/>